<reference evidence="1 2" key="1">
    <citation type="submission" date="2018-07" db="EMBL/GenBank/DDBJ databases">
        <title>Genomic Encyclopedia of Type Strains, Phase IV (KMG-IV): sequencing the most valuable type-strain genomes for metagenomic binning, comparative biology and taxonomic classification.</title>
        <authorList>
            <person name="Goeker M."/>
        </authorList>
    </citation>
    <scope>NUCLEOTIDE SEQUENCE [LARGE SCALE GENOMIC DNA]</scope>
    <source>
        <strain evidence="1 2">DSM 101478</strain>
    </source>
</reference>
<dbReference type="PANTHER" id="PTHR30292:SF0">
    <property type="entry name" value="5-OXOPROLINASE SUBUNIT A"/>
    <property type="match status" value="1"/>
</dbReference>
<dbReference type="EMBL" id="QRAO01000002">
    <property type="protein sequence ID" value="RDK87264.1"/>
    <property type="molecule type" value="Genomic_DNA"/>
</dbReference>
<dbReference type="InterPro" id="IPR005501">
    <property type="entry name" value="LamB/YcsF/PxpA-like"/>
</dbReference>
<comment type="caution">
    <text evidence="1">The sequence shown here is derived from an EMBL/GenBank/DDBJ whole genome shotgun (WGS) entry which is preliminary data.</text>
</comment>
<dbReference type="AlphaFoldDB" id="A0A370QFW7"/>
<dbReference type="Gene3D" id="3.20.20.370">
    <property type="entry name" value="Glycoside hydrolase/deacetylase"/>
    <property type="match status" value="1"/>
</dbReference>
<name>A0A370QFW7_9FLAO</name>
<dbReference type="NCBIfam" id="NF003816">
    <property type="entry name" value="PRK05406.1-5"/>
    <property type="match status" value="1"/>
</dbReference>
<keyword evidence="2" id="KW-1185">Reference proteome</keyword>
<gene>
    <name evidence="1" type="ORF">C8D94_102449</name>
</gene>
<dbReference type="Pfam" id="PF03746">
    <property type="entry name" value="LamB_YcsF"/>
    <property type="match status" value="1"/>
</dbReference>
<dbReference type="NCBIfam" id="NF003814">
    <property type="entry name" value="PRK05406.1-3"/>
    <property type="match status" value="1"/>
</dbReference>
<dbReference type="Proteomes" id="UP000255317">
    <property type="component" value="Unassembled WGS sequence"/>
</dbReference>
<protein>
    <submittedName>
        <fullName evidence="1">UPF0271 protein</fullName>
    </submittedName>
</protein>
<dbReference type="SUPFAM" id="SSF88713">
    <property type="entry name" value="Glycoside hydrolase/deacetylase"/>
    <property type="match status" value="1"/>
</dbReference>
<dbReference type="PANTHER" id="PTHR30292">
    <property type="entry name" value="UNCHARACTERIZED PROTEIN YBGL-RELATED"/>
    <property type="match status" value="1"/>
</dbReference>
<dbReference type="CDD" id="cd10801">
    <property type="entry name" value="LamB_YcsF_like_1"/>
    <property type="match status" value="1"/>
</dbReference>
<dbReference type="RefSeq" id="WP_211308906.1">
    <property type="nucleotide sequence ID" value="NZ_QRAO01000002.1"/>
</dbReference>
<proteinExistence type="predicted"/>
<evidence type="ECO:0000313" key="2">
    <source>
        <dbReference type="Proteomes" id="UP000255317"/>
    </source>
</evidence>
<accession>A0A370QFW7</accession>
<evidence type="ECO:0000313" key="1">
    <source>
        <dbReference type="EMBL" id="RDK87264.1"/>
    </source>
</evidence>
<dbReference type="InterPro" id="IPR011330">
    <property type="entry name" value="Glyco_hydro/deAcase_b/a-brl"/>
</dbReference>
<dbReference type="GO" id="GO:0005975">
    <property type="term" value="P:carbohydrate metabolic process"/>
    <property type="evidence" value="ECO:0007669"/>
    <property type="project" value="InterPro"/>
</dbReference>
<sequence>MKKIIDINADVGEGTGNDVQLIPLLSSCNIACGGHAGDEVSMRNTIQLARAHKVKIGAHPSFPDRDNFGRKLLTMTKSELSESIFNQLLSFYAVVETEEATLNHIKLHGALYNYAAKDAPTADAVVEAIVATKVRPVLYVQHDSVLHRKAENLLPLAFEAFIDRSYNTDGSLVSRSLENAVIHHKQLAWEQLKKMVLSQKVETITGVEIPIIANTFCIHGDHPNSIEILRYIRSRMKIENFELSS</sequence>
<organism evidence="1 2">
    <name type="scientific">Marinirhabdus gelatinilytica</name>
    <dbReference type="NCBI Taxonomy" id="1703343"/>
    <lineage>
        <taxon>Bacteria</taxon>
        <taxon>Pseudomonadati</taxon>
        <taxon>Bacteroidota</taxon>
        <taxon>Flavobacteriia</taxon>
        <taxon>Flavobacteriales</taxon>
        <taxon>Flavobacteriaceae</taxon>
    </lineage>
</organism>